<protein>
    <submittedName>
        <fullName evidence="2">Uncharacterized protein</fullName>
    </submittedName>
</protein>
<keyword evidence="3" id="KW-1185">Reference proteome</keyword>
<feature type="region of interest" description="Disordered" evidence="1">
    <location>
        <begin position="258"/>
        <end position="303"/>
    </location>
</feature>
<feature type="non-terminal residue" evidence="2">
    <location>
        <position position="481"/>
    </location>
</feature>
<comment type="caution">
    <text evidence="2">The sequence shown here is derived from an EMBL/GenBank/DDBJ whole genome shotgun (WGS) entry which is preliminary data.</text>
</comment>
<accession>A0AA38U615</accession>
<dbReference type="Proteomes" id="UP001163846">
    <property type="component" value="Unassembled WGS sequence"/>
</dbReference>
<feature type="compositionally biased region" description="Polar residues" evidence="1">
    <location>
        <begin position="284"/>
        <end position="297"/>
    </location>
</feature>
<reference evidence="2" key="1">
    <citation type="submission" date="2022-08" db="EMBL/GenBank/DDBJ databases">
        <authorList>
            <consortium name="DOE Joint Genome Institute"/>
            <person name="Min B."/>
            <person name="Riley R."/>
            <person name="Sierra-Patev S."/>
            <person name="Naranjo-Ortiz M."/>
            <person name="Looney B."/>
            <person name="Konkel Z."/>
            <person name="Slot J.C."/>
            <person name="Sakamoto Y."/>
            <person name="Steenwyk J.L."/>
            <person name="Rokas A."/>
            <person name="Carro J."/>
            <person name="Camarero S."/>
            <person name="Ferreira P."/>
            <person name="Molpeceres G."/>
            <person name="Ruiz-Duenas F.J."/>
            <person name="Serrano A."/>
            <person name="Henrissat B."/>
            <person name="Drula E."/>
            <person name="Hughes K.W."/>
            <person name="Mata J.L."/>
            <person name="Ishikawa N.K."/>
            <person name="Vargas-Isla R."/>
            <person name="Ushijima S."/>
            <person name="Smith C.A."/>
            <person name="Ahrendt S."/>
            <person name="Andreopoulos W."/>
            <person name="He G."/>
            <person name="Labutti K."/>
            <person name="Lipzen A."/>
            <person name="Ng V."/>
            <person name="Sandor L."/>
            <person name="Barry K."/>
            <person name="Martinez A.T."/>
            <person name="Xiao Y."/>
            <person name="Gibbons J.G."/>
            <person name="Terashima K."/>
            <person name="Hibbett D.S."/>
            <person name="Grigoriev I.V."/>
        </authorList>
    </citation>
    <scope>NUCLEOTIDE SEQUENCE</scope>
    <source>
        <strain evidence="2">TFB9207</strain>
    </source>
</reference>
<sequence length="481" mass="52937">LAGIPGPAGQVPVSTGQQQVTGQDVGGKIPAGQVTGMTRPGLVKTLDGNNSRRSPTFQTYSEGYREVMSESPPIHHTSPHIAPDTPICCLAARQQVDNSVSQNAVLNLVGPARNLLNALGFHTEGRTNIGILRLLQWIVRLTDDEVTPELMRNLQHGNNVRDLVELEEQNPEVGFIRDLHGTQDTNIHSIGLIPKMNWKCPDQAIFLLVESMEAVVGIVNQMKMMTSLPPLKWKKTGTQCHLIQEKVQLMKAIEWHPAEELEERDDNSPNSDKGKLEEPVPDNITKNIETPENSKPQLSPKKSPLVSFTGDLENIDLEIQQGIIDSFIEKEHHKDMGTQPSAFKSHTGSFEKFFTPDTSFHQPPTSPTSPISVSLAGFESNSATVGEVEVEMIPLIMGITLAMTVMRDLMMSKEGSQPLTEIVQGHQILVDPIIMITDVTREDHVTAPRIDLVKMVEMDLALVIVTKGHQQMIVKTGSSKA</sequence>
<organism evidence="2 3">
    <name type="scientific">Lentinula raphanica</name>
    <dbReference type="NCBI Taxonomy" id="153919"/>
    <lineage>
        <taxon>Eukaryota</taxon>
        <taxon>Fungi</taxon>
        <taxon>Dikarya</taxon>
        <taxon>Basidiomycota</taxon>
        <taxon>Agaricomycotina</taxon>
        <taxon>Agaricomycetes</taxon>
        <taxon>Agaricomycetidae</taxon>
        <taxon>Agaricales</taxon>
        <taxon>Marasmiineae</taxon>
        <taxon>Omphalotaceae</taxon>
        <taxon>Lentinula</taxon>
    </lineage>
</organism>
<dbReference type="AlphaFoldDB" id="A0AA38U615"/>
<name>A0AA38U615_9AGAR</name>
<feature type="compositionally biased region" description="Low complexity" evidence="1">
    <location>
        <begin position="9"/>
        <end position="27"/>
    </location>
</feature>
<evidence type="ECO:0000313" key="3">
    <source>
        <dbReference type="Proteomes" id="UP001163846"/>
    </source>
</evidence>
<feature type="region of interest" description="Disordered" evidence="1">
    <location>
        <begin position="1"/>
        <end position="54"/>
    </location>
</feature>
<proteinExistence type="predicted"/>
<evidence type="ECO:0000256" key="1">
    <source>
        <dbReference type="SAM" id="MobiDB-lite"/>
    </source>
</evidence>
<evidence type="ECO:0000313" key="2">
    <source>
        <dbReference type="EMBL" id="KAJ3832260.1"/>
    </source>
</evidence>
<gene>
    <name evidence="2" type="ORF">F5878DRAFT_670035</name>
</gene>
<dbReference type="EMBL" id="MU807021">
    <property type="protein sequence ID" value="KAJ3832260.1"/>
    <property type="molecule type" value="Genomic_DNA"/>
</dbReference>